<gene>
    <name evidence="1" type="ORF">N8T08_006157</name>
</gene>
<dbReference type="Proteomes" id="UP001177260">
    <property type="component" value="Unassembled WGS sequence"/>
</dbReference>
<sequence>MDYNHYKYNAGWGSPQPNSGYPGHPPNFFHAPSSQYDPPYNPYYQRHFHAYGAGYCHQNPSQFPNTPPQFHQPRSYEPPNPSGNEGRIAVTNSNCGRAATSNFGNTTMTNCHNNNQGNHHADNRGRIQTRNIHENRTTRVGDVSSNGGNANANTSRNGFMTNANVRGGTNLNSGYQHGGAGGSVNIGRSD</sequence>
<keyword evidence="2" id="KW-1185">Reference proteome</keyword>
<evidence type="ECO:0000313" key="2">
    <source>
        <dbReference type="Proteomes" id="UP001177260"/>
    </source>
</evidence>
<organism evidence="1 2">
    <name type="scientific">Aspergillus melleus</name>
    <dbReference type="NCBI Taxonomy" id="138277"/>
    <lineage>
        <taxon>Eukaryota</taxon>
        <taxon>Fungi</taxon>
        <taxon>Dikarya</taxon>
        <taxon>Ascomycota</taxon>
        <taxon>Pezizomycotina</taxon>
        <taxon>Eurotiomycetes</taxon>
        <taxon>Eurotiomycetidae</taxon>
        <taxon>Eurotiales</taxon>
        <taxon>Aspergillaceae</taxon>
        <taxon>Aspergillus</taxon>
        <taxon>Aspergillus subgen. Circumdati</taxon>
    </lineage>
</organism>
<reference evidence="1 2" key="1">
    <citation type="journal article" date="2023" name="ACS Omega">
        <title>Identification of the Neoaspergillic Acid Biosynthesis Gene Cluster by Establishing an In Vitro CRISPR-Ribonucleoprotein Genetic System in Aspergillus melleus.</title>
        <authorList>
            <person name="Yuan B."/>
            <person name="Grau M.F."/>
            <person name="Murata R.M."/>
            <person name="Torok T."/>
            <person name="Venkateswaran K."/>
            <person name="Stajich J.E."/>
            <person name="Wang C.C.C."/>
        </authorList>
    </citation>
    <scope>NUCLEOTIDE SEQUENCE [LARGE SCALE GENOMIC DNA]</scope>
    <source>
        <strain evidence="1 2">IMV 1140</strain>
    </source>
</reference>
<dbReference type="EMBL" id="JAOPJF010000037">
    <property type="protein sequence ID" value="KAK1143756.1"/>
    <property type="molecule type" value="Genomic_DNA"/>
</dbReference>
<name>A0ACC3B0W0_9EURO</name>
<proteinExistence type="predicted"/>
<comment type="caution">
    <text evidence="1">The sequence shown here is derived from an EMBL/GenBank/DDBJ whole genome shotgun (WGS) entry which is preliminary data.</text>
</comment>
<accession>A0ACC3B0W0</accession>
<evidence type="ECO:0000313" key="1">
    <source>
        <dbReference type="EMBL" id="KAK1143756.1"/>
    </source>
</evidence>
<protein>
    <submittedName>
        <fullName evidence="1">Uncharacterized protein</fullName>
    </submittedName>
</protein>